<evidence type="ECO:0000256" key="4">
    <source>
        <dbReference type="ARBA" id="ARBA00022884"/>
    </source>
</evidence>
<feature type="compositionally biased region" description="Gly residues" evidence="8">
    <location>
        <begin position="299"/>
        <end position="312"/>
    </location>
</feature>
<feature type="compositionally biased region" description="Gly residues" evidence="8">
    <location>
        <begin position="144"/>
        <end position="157"/>
    </location>
</feature>
<dbReference type="InParanoid" id="A0A066V4A0"/>
<feature type="zinc finger region" description="C3H1-type" evidence="7">
    <location>
        <begin position="175"/>
        <end position="203"/>
    </location>
</feature>
<dbReference type="FunCoup" id="A0A066V4A0">
    <property type="interactions" value="519"/>
</dbReference>
<keyword evidence="1 7" id="KW-0479">Metal-binding</keyword>
<dbReference type="InterPro" id="IPR000504">
    <property type="entry name" value="RRM_dom"/>
</dbReference>
<dbReference type="SUPFAM" id="SSF90229">
    <property type="entry name" value="CCCH zinc finger"/>
    <property type="match status" value="1"/>
</dbReference>
<feature type="region of interest" description="Disordered" evidence="8">
    <location>
        <begin position="292"/>
        <end position="321"/>
    </location>
</feature>
<evidence type="ECO:0000256" key="2">
    <source>
        <dbReference type="ARBA" id="ARBA00022771"/>
    </source>
</evidence>
<feature type="domain" description="C3H1-type" evidence="10">
    <location>
        <begin position="175"/>
        <end position="203"/>
    </location>
</feature>
<dbReference type="Pfam" id="PF01480">
    <property type="entry name" value="PWI"/>
    <property type="match status" value="1"/>
</dbReference>
<dbReference type="InterPro" id="IPR035979">
    <property type="entry name" value="RBD_domain_sf"/>
</dbReference>
<comment type="caution">
    <text evidence="11">The sequence shown here is derived from an EMBL/GenBank/DDBJ whole genome shotgun (WGS) entry which is preliminary data.</text>
</comment>
<keyword evidence="12" id="KW-1185">Reference proteome</keyword>
<dbReference type="Gene3D" id="1.20.1390.10">
    <property type="entry name" value="PWI domain"/>
    <property type="match status" value="1"/>
</dbReference>
<dbReference type="PANTHER" id="PTHR14398:SF0">
    <property type="entry name" value="ZINC FINGER PROTEIN SWM"/>
    <property type="match status" value="1"/>
</dbReference>
<dbReference type="InterPro" id="IPR036855">
    <property type="entry name" value="Znf_CCCH_sf"/>
</dbReference>
<dbReference type="PROSITE" id="PS50102">
    <property type="entry name" value="RRM"/>
    <property type="match status" value="1"/>
</dbReference>
<dbReference type="CDD" id="cd12257">
    <property type="entry name" value="RRM1_RBM26_like"/>
    <property type="match status" value="1"/>
</dbReference>
<feature type="region of interest" description="Disordered" evidence="8">
    <location>
        <begin position="399"/>
        <end position="442"/>
    </location>
</feature>
<keyword evidence="3 7" id="KW-0862">Zinc</keyword>
<dbReference type="OMA" id="ITYDSHA"/>
<dbReference type="GO" id="GO:0005634">
    <property type="term" value="C:nucleus"/>
    <property type="evidence" value="ECO:0007669"/>
    <property type="project" value="TreeGrafter"/>
</dbReference>
<feature type="compositionally biased region" description="Polar residues" evidence="8">
    <location>
        <begin position="399"/>
        <end position="410"/>
    </location>
</feature>
<evidence type="ECO:0000256" key="1">
    <source>
        <dbReference type="ARBA" id="ARBA00022723"/>
    </source>
</evidence>
<sequence>MLYDSAYASEIKAWLASKLEPICDADPDVLADYVLALLKHDDDAVKLAQTLNDQLSDFLADNTISFSQETVEMLQQRSYLPASAPAEPPSPSAMDTSSSRKRGRPEGREDGDTSMTKSLRSGDGQQGDGAQNDAWANRRIGSGSTRGGRGGGGGGRMGNVSPIGDRQQQPGGRVTLPEGMCRDFHLRGFCSRGDSCKYQHLPTNGQPWGMPQPGAFPMPGSVPGSVPMPTPPQAGGEDAEMSNGALSVNNGLPDQPNPVMMPFPFPGMPGMPGMPGLPPMPGMDFGIFANGDGGRGRGRGQGSGPGRGGRGMNGQFRSTRRSQTTLVIENVPSENLDLMQVNERFKRFGTITNIQIDKAGRKALVSYSTADEARRAHSDPDVIFGSRFVKVYFQALDDQPSSDGAHSPGQNAGARGPSASSSASRSGRGGTPGWGGKGSGRQPVITAADVKMLSADAKAKQSAVATMLEEQKLLMSGITMLDGDAKKKAMSRLRELATTIPLATQQAKEAAEKVQNVGPVTPIPESSKALMEKAKKRQLDRELDAMAASGVGASMAVDGEEGGTGASEDGASTEELKAKLLSLKAEAAALGIDASGATGGRGRGRSGRFLTRGAYRGRGGAACGFQRGFANLDNRPTKLLVDLTTEGGDAIDGEKREKVIAWFKNFGEFENIEEGDSGASSKLVIKWKNRHEGDKAVWSGGNIPDVGKVKMHWAAVAVSSPASAAGTETTSPATAANGDQTSFAMTAV</sequence>
<dbReference type="GO" id="GO:0008270">
    <property type="term" value="F:zinc ion binding"/>
    <property type="evidence" value="ECO:0007669"/>
    <property type="project" value="UniProtKB-KW"/>
</dbReference>
<dbReference type="SUPFAM" id="SSF54928">
    <property type="entry name" value="RNA-binding domain, RBD"/>
    <property type="match status" value="1"/>
</dbReference>
<dbReference type="SMART" id="SM00356">
    <property type="entry name" value="ZnF_C3H1"/>
    <property type="match status" value="1"/>
</dbReference>
<organism evidence="11 12">
    <name type="scientific">Tilletiaria anomala (strain ATCC 24038 / CBS 436.72 / UBC 951)</name>
    <dbReference type="NCBI Taxonomy" id="1037660"/>
    <lineage>
        <taxon>Eukaryota</taxon>
        <taxon>Fungi</taxon>
        <taxon>Dikarya</taxon>
        <taxon>Basidiomycota</taxon>
        <taxon>Ustilaginomycotina</taxon>
        <taxon>Exobasidiomycetes</taxon>
        <taxon>Georgefischeriales</taxon>
        <taxon>Tilletiariaceae</taxon>
        <taxon>Tilletiaria</taxon>
    </lineage>
</organism>
<dbReference type="Gene3D" id="3.30.70.330">
    <property type="match status" value="1"/>
</dbReference>
<comment type="function">
    <text evidence="5">May be involved in the turnover of nuclear polyadenylated (pA+) RNA.</text>
</comment>
<keyword evidence="4 6" id="KW-0694">RNA-binding</keyword>
<evidence type="ECO:0000259" key="9">
    <source>
        <dbReference type="PROSITE" id="PS50102"/>
    </source>
</evidence>
<dbReference type="InterPro" id="IPR002483">
    <property type="entry name" value="PWI_dom"/>
</dbReference>
<dbReference type="InterPro" id="IPR045137">
    <property type="entry name" value="RBM26/27"/>
</dbReference>
<proteinExistence type="predicted"/>
<dbReference type="GeneID" id="25267336"/>
<reference evidence="11 12" key="1">
    <citation type="submission" date="2014-05" db="EMBL/GenBank/DDBJ databases">
        <title>Draft genome sequence of a rare smut relative, Tilletiaria anomala UBC 951.</title>
        <authorList>
            <consortium name="DOE Joint Genome Institute"/>
            <person name="Toome M."/>
            <person name="Kuo A."/>
            <person name="Henrissat B."/>
            <person name="Lipzen A."/>
            <person name="Tritt A."/>
            <person name="Yoshinaga Y."/>
            <person name="Zane M."/>
            <person name="Barry K."/>
            <person name="Grigoriev I.V."/>
            <person name="Spatafora J.W."/>
            <person name="Aimea M.C."/>
        </authorList>
    </citation>
    <scope>NUCLEOTIDE SEQUENCE [LARGE SCALE GENOMIC DNA]</scope>
    <source>
        <strain evidence="11 12">UBC 951</strain>
    </source>
</reference>
<dbReference type="GO" id="GO:0003723">
    <property type="term" value="F:RNA binding"/>
    <property type="evidence" value="ECO:0007669"/>
    <property type="project" value="UniProtKB-UniRule"/>
</dbReference>
<evidence type="ECO:0000256" key="7">
    <source>
        <dbReference type="PROSITE-ProRule" id="PRU00723"/>
    </source>
</evidence>
<evidence type="ECO:0008006" key="13">
    <source>
        <dbReference type="Google" id="ProtNLM"/>
    </source>
</evidence>
<gene>
    <name evidence="11" type="ORF">K437DRAFT_296772</name>
</gene>
<feature type="compositionally biased region" description="Low complexity" evidence="8">
    <location>
        <begin position="412"/>
        <end position="426"/>
    </location>
</feature>
<dbReference type="HOGENOM" id="CLU_017928_0_0_1"/>
<dbReference type="InterPro" id="IPR000571">
    <property type="entry name" value="Znf_CCCH"/>
</dbReference>
<evidence type="ECO:0000313" key="12">
    <source>
        <dbReference type="Proteomes" id="UP000027361"/>
    </source>
</evidence>
<dbReference type="PANTHER" id="PTHR14398">
    <property type="entry name" value="RNA RECOGNITION RRM/RNP DOMAIN"/>
    <property type="match status" value="1"/>
</dbReference>
<feature type="domain" description="RRM" evidence="9">
    <location>
        <begin position="324"/>
        <end position="396"/>
    </location>
</feature>
<dbReference type="AlphaFoldDB" id="A0A066V4A0"/>
<evidence type="ECO:0000256" key="5">
    <source>
        <dbReference type="ARBA" id="ARBA00043866"/>
    </source>
</evidence>
<name>A0A066V4A0_TILAU</name>
<feature type="compositionally biased region" description="Low complexity" evidence="8">
    <location>
        <begin position="128"/>
        <end position="143"/>
    </location>
</feature>
<feature type="region of interest" description="Disordered" evidence="8">
    <location>
        <begin position="551"/>
        <end position="572"/>
    </location>
</feature>
<dbReference type="PROSITE" id="PS50103">
    <property type="entry name" value="ZF_C3H1"/>
    <property type="match status" value="1"/>
</dbReference>
<dbReference type="OrthoDB" id="443401at2759"/>
<evidence type="ECO:0000256" key="8">
    <source>
        <dbReference type="SAM" id="MobiDB-lite"/>
    </source>
</evidence>
<feature type="compositionally biased region" description="Gly residues" evidence="8">
    <location>
        <begin position="427"/>
        <end position="439"/>
    </location>
</feature>
<evidence type="ECO:0000259" key="10">
    <source>
        <dbReference type="PROSITE" id="PS50103"/>
    </source>
</evidence>
<dbReference type="SMART" id="SM00360">
    <property type="entry name" value="RRM"/>
    <property type="match status" value="1"/>
</dbReference>
<dbReference type="STRING" id="1037660.A0A066V4A0"/>
<evidence type="ECO:0000313" key="11">
    <source>
        <dbReference type="EMBL" id="KDN36547.1"/>
    </source>
</evidence>
<feature type="region of interest" description="Disordered" evidence="8">
    <location>
        <begin position="722"/>
        <end position="748"/>
    </location>
</feature>
<keyword evidence="2 7" id="KW-0863">Zinc-finger</keyword>
<dbReference type="EMBL" id="JMSN01000165">
    <property type="protein sequence ID" value="KDN36547.1"/>
    <property type="molecule type" value="Genomic_DNA"/>
</dbReference>
<evidence type="ECO:0000256" key="6">
    <source>
        <dbReference type="PROSITE-ProRule" id="PRU00176"/>
    </source>
</evidence>
<accession>A0A066V4A0</accession>
<protein>
    <recommendedName>
        <fullName evidence="13">C3H1-type domain-containing protein</fullName>
    </recommendedName>
</protein>
<evidence type="ECO:0000256" key="3">
    <source>
        <dbReference type="ARBA" id="ARBA00022833"/>
    </source>
</evidence>
<dbReference type="Proteomes" id="UP000027361">
    <property type="component" value="Unassembled WGS sequence"/>
</dbReference>
<dbReference type="RefSeq" id="XP_013240085.1">
    <property type="nucleotide sequence ID" value="XM_013384631.1"/>
</dbReference>
<dbReference type="Pfam" id="PF25542">
    <property type="entry name" value="zf-CCCH_12"/>
    <property type="match status" value="1"/>
</dbReference>
<feature type="region of interest" description="Disordered" evidence="8">
    <location>
        <begin position="81"/>
        <end position="176"/>
    </location>
</feature>
<feature type="compositionally biased region" description="Polar residues" evidence="8">
    <location>
        <begin position="726"/>
        <end position="748"/>
    </location>
</feature>
<dbReference type="InterPro" id="IPR012677">
    <property type="entry name" value="Nucleotide-bd_a/b_plait_sf"/>
</dbReference>